<organism evidence="1 2">
    <name type="scientific">Acerihabitans arboris</name>
    <dbReference type="NCBI Taxonomy" id="2691583"/>
    <lineage>
        <taxon>Bacteria</taxon>
        <taxon>Pseudomonadati</taxon>
        <taxon>Pseudomonadota</taxon>
        <taxon>Gammaproteobacteria</taxon>
        <taxon>Enterobacterales</taxon>
        <taxon>Pectobacteriaceae</taxon>
        <taxon>Acerihabitans</taxon>
    </lineage>
</organism>
<keyword evidence="2" id="KW-1185">Reference proteome</keyword>
<reference evidence="1 2" key="1">
    <citation type="submission" date="2019-12" db="EMBL/GenBank/DDBJ databases">
        <authorList>
            <person name="Lee S.D."/>
        </authorList>
    </citation>
    <scope>NUCLEOTIDE SEQUENCE [LARGE SCALE GENOMIC DNA]</scope>
    <source>
        <strain evidence="1 2">SAP-6</strain>
    </source>
</reference>
<dbReference type="AlphaFoldDB" id="A0A845SIS4"/>
<reference evidence="1 2" key="2">
    <citation type="submission" date="2020-02" db="EMBL/GenBank/DDBJ databases">
        <title>The new genus of Enterobacteriales.</title>
        <authorList>
            <person name="Kim I.S."/>
        </authorList>
    </citation>
    <scope>NUCLEOTIDE SEQUENCE [LARGE SCALE GENOMIC DNA]</scope>
    <source>
        <strain evidence="1 2">SAP-6</strain>
    </source>
</reference>
<dbReference type="RefSeq" id="WP_162365254.1">
    <property type="nucleotide sequence ID" value="NZ_WUBS01000004.1"/>
</dbReference>
<evidence type="ECO:0000313" key="1">
    <source>
        <dbReference type="EMBL" id="NDL62531.1"/>
    </source>
</evidence>
<accession>A0A845SIS4</accession>
<comment type="caution">
    <text evidence="1">The sequence shown here is derived from an EMBL/GenBank/DDBJ whole genome shotgun (WGS) entry which is preliminary data.</text>
</comment>
<dbReference type="EMBL" id="WUBS01000004">
    <property type="protein sequence ID" value="NDL62531.1"/>
    <property type="molecule type" value="Genomic_DNA"/>
</dbReference>
<dbReference type="Proteomes" id="UP000461443">
    <property type="component" value="Unassembled WGS sequence"/>
</dbReference>
<name>A0A845SIS4_9GAMM</name>
<evidence type="ECO:0000313" key="2">
    <source>
        <dbReference type="Proteomes" id="UP000461443"/>
    </source>
</evidence>
<protein>
    <submittedName>
        <fullName evidence="1">Uncharacterized protein</fullName>
    </submittedName>
</protein>
<proteinExistence type="predicted"/>
<sequence length="139" mass="15904">MSNTISNMLNVCKPEEAKSLLITDAFLLECMIKDNDPYLISSFIAKSIFEKDKKISAVSYPSVRQYGAINFAIRTENFWKSWSVIAARRKQVNHLACGYYESSRTEHVTGVTRFGKLVWEKGAIDNNSSRPLEQPWHPQ</sequence>
<gene>
    <name evidence="1" type="ORF">GRH90_07155</name>
</gene>